<reference evidence="2 3" key="1">
    <citation type="submission" date="2018-06" db="EMBL/GenBank/DDBJ databases">
        <title>Genomic Encyclopedia of Archaeal and Bacterial Type Strains, Phase II (KMG-II): from individual species to whole genera.</title>
        <authorList>
            <person name="Goeker M."/>
        </authorList>
    </citation>
    <scope>NUCLEOTIDE SEQUENCE [LARGE SCALE GENOMIC DNA]</scope>
    <source>
        <strain evidence="2 3">DSM 27372</strain>
    </source>
</reference>
<proteinExistence type="predicted"/>
<evidence type="ECO:0000259" key="1">
    <source>
        <dbReference type="Pfam" id="PF12183"/>
    </source>
</evidence>
<keyword evidence="2" id="KW-0255">Endonuclease</keyword>
<evidence type="ECO:0000313" key="3">
    <source>
        <dbReference type="Proteomes" id="UP000248198"/>
    </source>
</evidence>
<sequence>MSSEKKDLQPLGEVFGFPINDESERAKRYRDNKLCPYNNIVSNCTKNSIEFPLGVCSLNHKDKQVIICPIRFREDWTIISDAASFIFSEKSTWTHVGEVRLKDKHGKSAGNIDYVLVSYDDKGRVVDFGSLEVQAVYISGNLTGPFTAYLESPTESFTWNHAFKYPKPDYLSSSRKRLIPQIIAKGSILNQWKKKQVVALQTSFYNTLPPLPEVDKSLSDFAFFLYDLVPDVGTKVLSLKLQRIIYTNFASALEQIAKFEAGSIIQFTDVLQKKLDAKRAGNSNLDTVESIVVE</sequence>
<dbReference type="EMBL" id="QKLU01000008">
    <property type="protein sequence ID" value="PYF70586.1"/>
    <property type="molecule type" value="Genomic_DNA"/>
</dbReference>
<dbReference type="InterPro" id="IPR022009">
    <property type="entry name" value="Resctriction_endonuc_II_NotI"/>
</dbReference>
<gene>
    <name evidence="2" type="ORF">B0O44_10812</name>
</gene>
<keyword evidence="3" id="KW-1185">Reference proteome</keyword>
<dbReference type="GO" id="GO:0004519">
    <property type="term" value="F:endonuclease activity"/>
    <property type="evidence" value="ECO:0007669"/>
    <property type="project" value="UniProtKB-KW"/>
</dbReference>
<dbReference type="AlphaFoldDB" id="A0A318UB79"/>
<dbReference type="Proteomes" id="UP000248198">
    <property type="component" value="Unassembled WGS sequence"/>
</dbReference>
<name>A0A318UB79_9SPHI</name>
<keyword evidence="2" id="KW-0378">Hydrolase</keyword>
<dbReference type="RefSeq" id="WP_110833817.1">
    <property type="nucleotide sequence ID" value="NZ_QKLU01000008.1"/>
</dbReference>
<dbReference type="Pfam" id="PF12183">
    <property type="entry name" value="NotI"/>
    <property type="match status" value="1"/>
</dbReference>
<organism evidence="2 3">
    <name type="scientific">Pedobacter nutrimenti</name>
    <dbReference type="NCBI Taxonomy" id="1241337"/>
    <lineage>
        <taxon>Bacteria</taxon>
        <taxon>Pseudomonadati</taxon>
        <taxon>Bacteroidota</taxon>
        <taxon>Sphingobacteriia</taxon>
        <taxon>Sphingobacteriales</taxon>
        <taxon>Sphingobacteriaceae</taxon>
        <taxon>Pedobacter</taxon>
    </lineage>
</organism>
<feature type="domain" description="Restriction endonuclease type II NotI" evidence="1">
    <location>
        <begin position="27"/>
        <end position="235"/>
    </location>
</feature>
<evidence type="ECO:0000313" key="2">
    <source>
        <dbReference type="EMBL" id="PYF70586.1"/>
    </source>
</evidence>
<keyword evidence="2" id="KW-0540">Nuclease</keyword>
<comment type="caution">
    <text evidence="2">The sequence shown here is derived from an EMBL/GenBank/DDBJ whole genome shotgun (WGS) entry which is preliminary data.</text>
</comment>
<accession>A0A318UB79</accession>
<dbReference type="OrthoDB" id="951760at2"/>
<protein>
    <submittedName>
        <fullName evidence="2">Restriction endonuclease NotI</fullName>
    </submittedName>
</protein>